<sequence>MGKIRNLNKTLRSLNFKPIVKCKLCTIVLLLWRGAGLDVRAMDTLDYRGLTGCQVHQAYLDRLDHRGSQDQLDVREYLGYLDEWAAWKCS</sequence>
<evidence type="ECO:0000313" key="1">
    <source>
        <dbReference type="RefSeq" id="XP_016988447.1"/>
    </source>
</evidence>
<proteinExistence type="predicted"/>
<gene>
    <name evidence="1" type="primary">LOC108051014</name>
</gene>
<name>A0A6P4FEP1_DRORH</name>
<dbReference type="RefSeq" id="XP_016988447.1">
    <property type="nucleotide sequence ID" value="XM_017132958.1"/>
</dbReference>
<protein>
    <submittedName>
        <fullName evidence="1">Uncharacterized protein LOC108051014 isoform X2</fullName>
    </submittedName>
</protein>
<organism evidence="1">
    <name type="scientific">Drosophila rhopaloa</name>
    <name type="common">Fruit fly</name>
    <dbReference type="NCBI Taxonomy" id="1041015"/>
    <lineage>
        <taxon>Eukaryota</taxon>
        <taxon>Metazoa</taxon>
        <taxon>Ecdysozoa</taxon>
        <taxon>Arthropoda</taxon>
        <taxon>Hexapoda</taxon>
        <taxon>Insecta</taxon>
        <taxon>Pterygota</taxon>
        <taxon>Neoptera</taxon>
        <taxon>Endopterygota</taxon>
        <taxon>Diptera</taxon>
        <taxon>Brachycera</taxon>
        <taxon>Muscomorpha</taxon>
        <taxon>Ephydroidea</taxon>
        <taxon>Drosophilidae</taxon>
        <taxon>Drosophila</taxon>
        <taxon>Sophophora</taxon>
    </lineage>
</organism>
<dbReference type="AlphaFoldDB" id="A0A6P4FEP1"/>
<reference evidence="1" key="1">
    <citation type="submission" date="2025-08" db="UniProtKB">
        <authorList>
            <consortium name="RefSeq"/>
        </authorList>
    </citation>
    <scope>IDENTIFICATION</scope>
</reference>
<accession>A0A6P4FEP1</accession>